<reference evidence="1 2" key="1">
    <citation type="journal article" date="2022" name="Int. J. Syst. Evol. Microbiol.">
        <title>Apilactobacillus apisilvae sp. nov., Nicolia spurrieriana gen. nov. sp. nov., Bombilactobacillus folatiphilus sp. nov. and Bombilactobacillus thymidiniphilus sp. nov., four new lactic acid bacterial isolates from stingless bees Tetragonula carbonaria and Austroplebeia australis.</title>
        <authorList>
            <person name="Oliphant S.A."/>
            <person name="Watson-Haigh N.S."/>
            <person name="Sumby K.M."/>
            <person name="Gardner J."/>
            <person name="Groom S."/>
            <person name="Jiranek V."/>
        </authorList>
    </citation>
    <scope>NUCLEOTIDE SEQUENCE [LARGE SCALE GENOMIC DNA]</scope>
    <source>
        <strain evidence="1 2">SG4_A1</strain>
    </source>
</reference>
<gene>
    <name evidence="1" type="ORF">MOO47_05465</name>
</gene>
<dbReference type="EMBL" id="CP093365">
    <property type="protein sequence ID" value="UQS83226.1"/>
    <property type="molecule type" value="Genomic_DNA"/>
</dbReference>
<dbReference type="Proteomes" id="UP000831947">
    <property type="component" value="Chromosome"/>
</dbReference>
<sequence>MNKAQQRAIKYVNTLNEIIETTQQVQEKLNPGYQEIKAALEQENLINMDASHYLQIQSSFQMGTDEYAELTKKLQQTKAPARIMGVNMLLVDAYKDYVVACQSMVDSMHDDRTVDQEQFLAAEQAQDKATDLISKHLQKMNQM</sequence>
<dbReference type="RefSeq" id="WP_249512452.1">
    <property type="nucleotide sequence ID" value="NZ_CP093365.1"/>
</dbReference>
<evidence type="ECO:0000313" key="1">
    <source>
        <dbReference type="EMBL" id="UQS83226.1"/>
    </source>
</evidence>
<keyword evidence="2" id="KW-1185">Reference proteome</keyword>
<accession>A0ABY4PCJ2</accession>
<name>A0ABY4PCJ2_9LACO</name>
<evidence type="ECO:0008006" key="3">
    <source>
        <dbReference type="Google" id="ProtNLM"/>
    </source>
</evidence>
<evidence type="ECO:0000313" key="2">
    <source>
        <dbReference type="Proteomes" id="UP000831947"/>
    </source>
</evidence>
<proteinExistence type="predicted"/>
<organism evidence="1 2">
    <name type="scientific">Bombilactobacillus thymidiniphilus</name>
    <dbReference type="NCBI Taxonomy" id="2923363"/>
    <lineage>
        <taxon>Bacteria</taxon>
        <taxon>Bacillati</taxon>
        <taxon>Bacillota</taxon>
        <taxon>Bacilli</taxon>
        <taxon>Lactobacillales</taxon>
        <taxon>Lactobacillaceae</taxon>
        <taxon>Bombilactobacillus</taxon>
    </lineage>
</organism>
<protein>
    <recommendedName>
        <fullName evidence="3">DUF2383 domain-containing protein</fullName>
    </recommendedName>
</protein>